<dbReference type="PANTHER" id="PTHR13833">
    <property type="match status" value="1"/>
</dbReference>
<dbReference type="InterPro" id="IPR013783">
    <property type="entry name" value="Ig-like_fold"/>
</dbReference>
<evidence type="ECO:0000259" key="1">
    <source>
        <dbReference type="Pfam" id="PF01833"/>
    </source>
</evidence>
<dbReference type="AlphaFoldDB" id="A0A4Y8SIE5"/>
<dbReference type="RefSeq" id="WP_133228536.1">
    <property type="nucleotide sequence ID" value="NZ_SOZE01000006.1"/>
</dbReference>
<name>A0A4Y8SIE5_9SPHI</name>
<reference evidence="2 3" key="1">
    <citation type="journal article" date="2017" name="Int. J. Syst. Evol. Microbiol.">
        <title>Mucilaginibacterpsychrotolerans sp. nov., isolated from peatlands.</title>
        <authorList>
            <person name="Deng Y."/>
            <person name="Shen L."/>
            <person name="Xu B."/>
            <person name="Liu Y."/>
            <person name="Gu Z."/>
            <person name="Liu H."/>
            <person name="Zhou Y."/>
        </authorList>
    </citation>
    <scope>NUCLEOTIDE SEQUENCE [LARGE SCALE GENOMIC DNA]</scope>
    <source>
        <strain evidence="2 3">NH7-4</strain>
    </source>
</reference>
<dbReference type="PANTHER" id="PTHR13833:SF71">
    <property type="entry name" value="NHL DOMAIN-CONTAINING PROTEIN"/>
    <property type="match status" value="1"/>
</dbReference>
<evidence type="ECO:0000313" key="2">
    <source>
        <dbReference type="EMBL" id="TFF38415.1"/>
    </source>
</evidence>
<proteinExistence type="predicted"/>
<dbReference type="EMBL" id="SOZE01000006">
    <property type="protein sequence ID" value="TFF38415.1"/>
    <property type="molecule type" value="Genomic_DNA"/>
</dbReference>
<dbReference type="InterPro" id="IPR011042">
    <property type="entry name" value="6-blade_b-propeller_TolB-like"/>
</dbReference>
<dbReference type="InterPro" id="IPR014756">
    <property type="entry name" value="Ig_E-set"/>
</dbReference>
<dbReference type="OrthoDB" id="791543at2"/>
<accession>A0A4Y8SIE5</accession>
<dbReference type="Proteomes" id="UP000297540">
    <property type="component" value="Unassembled WGS sequence"/>
</dbReference>
<dbReference type="SUPFAM" id="SSF101898">
    <property type="entry name" value="NHL repeat"/>
    <property type="match status" value="1"/>
</dbReference>
<evidence type="ECO:0000313" key="3">
    <source>
        <dbReference type="Proteomes" id="UP000297540"/>
    </source>
</evidence>
<protein>
    <recommendedName>
        <fullName evidence="1">IPT/TIG domain-containing protein</fullName>
    </recommendedName>
</protein>
<dbReference type="Pfam" id="PF01833">
    <property type="entry name" value="TIG"/>
    <property type="match status" value="1"/>
</dbReference>
<dbReference type="InterPro" id="IPR002909">
    <property type="entry name" value="IPT_dom"/>
</dbReference>
<dbReference type="SUPFAM" id="SSF81296">
    <property type="entry name" value="E set domains"/>
    <property type="match status" value="1"/>
</dbReference>
<sequence length="410" mass="42035">MAVFVSFVLFVSCSKSGEGDKPVETSVAITAVSPASGLPNTVVTITGSNFNTVTANNIVKFNGVTALVNSVSATELVVTVPESATTGKITLSSNGKDATSAADFKVTTATISDYVSLGAVGIDQIAFDYSGQLYGEDGNNIYTIGTAGVSLRLHVPSNQFRGIAADRAGNLYVAPGSNVTKIAPDNTVSLLAGQSISPGGLANGTGAEARFSGNSYGIAADADGNIYYADASSMRKITPLGVVTTLAGNLTFDRGYVDGTGGAAKFGVMTRYTVDQPTGDIYVVDSDHYCIRKITKDGVVTSVIGSTINGLTDGESTNARIFGPQSLATDGKGNVFFSDADFIAPLYKIRMINKLGRVSTLITGTSATTAVNGPLGTGTTSRPLGIAFDASGNLFIVNSGAHKISKVAFN</sequence>
<keyword evidence="3" id="KW-1185">Reference proteome</keyword>
<feature type="domain" description="IPT/TIG" evidence="1">
    <location>
        <begin position="29"/>
        <end position="100"/>
    </location>
</feature>
<dbReference type="Gene3D" id="2.60.40.10">
    <property type="entry name" value="Immunoglobulins"/>
    <property type="match status" value="1"/>
</dbReference>
<dbReference type="CDD" id="cd00603">
    <property type="entry name" value="IPT_PCSR"/>
    <property type="match status" value="1"/>
</dbReference>
<dbReference type="Gene3D" id="2.120.10.30">
    <property type="entry name" value="TolB, C-terminal domain"/>
    <property type="match status" value="2"/>
</dbReference>
<comment type="caution">
    <text evidence="2">The sequence shown here is derived from an EMBL/GenBank/DDBJ whole genome shotgun (WGS) entry which is preliminary data.</text>
</comment>
<organism evidence="2 3">
    <name type="scientific">Mucilaginibacter psychrotolerans</name>
    <dbReference type="NCBI Taxonomy" id="1524096"/>
    <lineage>
        <taxon>Bacteria</taxon>
        <taxon>Pseudomonadati</taxon>
        <taxon>Bacteroidota</taxon>
        <taxon>Sphingobacteriia</taxon>
        <taxon>Sphingobacteriales</taxon>
        <taxon>Sphingobacteriaceae</taxon>
        <taxon>Mucilaginibacter</taxon>
    </lineage>
</organism>
<gene>
    <name evidence="2" type="ORF">E2R66_08065</name>
</gene>